<dbReference type="InterPro" id="IPR008984">
    <property type="entry name" value="SMAD_FHA_dom_sf"/>
</dbReference>
<dbReference type="RefSeq" id="WP_146599809.1">
    <property type="nucleotide sequence ID" value="NZ_SJPY01000003.1"/>
</dbReference>
<feature type="compositionally biased region" description="Polar residues" evidence="2">
    <location>
        <begin position="742"/>
        <end position="756"/>
    </location>
</feature>
<organism evidence="4 5">
    <name type="scientific">Novipirellula aureliae</name>
    <dbReference type="NCBI Taxonomy" id="2527966"/>
    <lineage>
        <taxon>Bacteria</taxon>
        <taxon>Pseudomonadati</taxon>
        <taxon>Planctomycetota</taxon>
        <taxon>Planctomycetia</taxon>
        <taxon>Pirellulales</taxon>
        <taxon>Pirellulaceae</taxon>
        <taxon>Novipirellula</taxon>
    </lineage>
</organism>
<dbReference type="EMBL" id="SJPY01000003">
    <property type="protein sequence ID" value="TWU43370.1"/>
    <property type="molecule type" value="Genomic_DNA"/>
</dbReference>
<evidence type="ECO:0000313" key="4">
    <source>
        <dbReference type="EMBL" id="TWU43370.1"/>
    </source>
</evidence>
<gene>
    <name evidence="4" type="ORF">Q31b_24090</name>
</gene>
<dbReference type="OrthoDB" id="220286at2"/>
<feature type="transmembrane region" description="Helical" evidence="3">
    <location>
        <begin position="1164"/>
        <end position="1182"/>
    </location>
</feature>
<comment type="caution">
    <text evidence="4">The sequence shown here is derived from an EMBL/GenBank/DDBJ whole genome shotgun (WGS) entry which is preliminary data.</text>
</comment>
<feature type="compositionally biased region" description="Basic and acidic residues" evidence="2">
    <location>
        <begin position="833"/>
        <end position="862"/>
    </location>
</feature>
<dbReference type="AlphaFoldDB" id="A0A5C6E3C2"/>
<name>A0A5C6E3C2_9BACT</name>
<evidence type="ECO:0000256" key="1">
    <source>
        <dbReference type="SAM" id="Coils"/>
    </source>
</evidence>
<feature type="coiled-coil region" evidence="1">
    <location>
        <begin position="346"/>
        <end position="625"/>
    </location>
</feature>
<reference evidence="4 5" key="1">
    <citation type="submission" date="2019-02" db="EMBL/GenBank/DDBJ databases">
        <title>Deep-cultivation of Planctomycetes and their phenomic and genomic characterization uncovers novel biology.</title>
        <authorList>
            <person name="Wiegand S."/>
            <person name="Jogler M."/>
            <person name="Boedeker C."/>
            <person name="Pinto D."/>
            <person name="Vollmers J."/>
            <person name="Rivas-Marin E."/>
            <person name="Kohn T."/>
            <person name="Peeters S.H."/>
            <person name="Heuer A."/>
            <person name="Rast P."/>
            <person name="Oberbeckmann S."/>
            <person name="Bunk B."/>
            <person name="Jeske O."/>
            <person name="Meyerdierks A."/>
            <person name="Storesund J.E."/>
            <person name="Kallscheuer N."/>
            <person name="Luecker S."/>
            <person name="Lage O.M."/>
            <person name="Pohl T."/>
            <person name="Merkel B.J."/>
            <person name="Hornburger P."/>
            <person name="Mueller R.-W."/>
            <person name="Bruemmer F."/>
            <person name="Labrenz M."/>
            <person name="Spormann A.M."/>
            <person name="Op Den Camp H."/>
            <person name="Overmann J."/>
            <person name="Amann R."/>
            <person name="Jetten M.S.M."/>
            <person name="Mascher T."/>
            <person name="Medema M.H."/>
            <person name="Devos D.P."/>
            <person name="Kaster A.-K."/>
            <person name="Ovreas L."/>
            <person name="Rohde M."/>
            <person name="Galperin M.Y."/>
            <person name="Jogler C."/>
        </authorList>
    </citation>
    <scope>NUCLEOTIDE SEQUENCE [LARGE SCALE GENOMIC DNA]</scope>
    <source>
        <strain evidence="4 5">Q31b</strain>
    </source>
</reference>
<feature type="region of interest" description="Disordered" evidence="2">
    <location>
        <begin position="778"/>
        <end position="1129"/>
    </location>
</feature>
<feature type="region of interest" description="Disordered" evidence="2">
    <location>
        <begin position="734"/>
        <end position="763"/>
    </location>
</feature>
<keyword evidence="3" id="KW-0472">Membrane</keyword>
<keyword evidence="1" id="KW-0175">Coiled coil</keyword>
<accession>A0A5C6E3C2</accession>
<dbReference type="SUPFAM" id="SSF49879">
    <property type="entry name" value="SMAD/FHA domain"/>
    <property type="match status" value="1"/>
</dbReference>
<dbReference type="Gene3D" id="2.60.200.20">
    <property type="match status" value="1"/>
</dbReference>
<feature type="compositionally biased region" description="Polar residues" evidence="2">
    <location>
        <begin position="782"/>
        <end position="794"/>
    </location>
</feature>
<feature type="region of interest" description="Disordered" evidence="2">
    <location>
        <begin position="161"/>
        <end position="184"/>
    </location>
</feature>
<evidence type="ECO:0000256" key="3">
    <source>
        <dbReference type="SAM" id="Phobius"/>
    </source>
</evidence>
<dbReference type="Proteomes" id="UP000315471">
    <property type="component" value="Unassembled WGS sequence"/>
</dbReference>
<feature type="region of interest" description="Disordered" evidence="2">
    <location>
        <begin position="681"/>
        <end position="702"/>
    </location>
</feature>
<feature type="compositionally biased region" description="Low complexity" evidence="2">
    <location>
        <begin position="1022"/>
        <end position="1033"/>
    </location>
</feature>
<evidence type="ECO:0000313" key="5">
    <source>
        <dbReference type="Proteomes" id="UP000315471"/>
    </source>
</evidence>
<keyword evidence="3" id="KW-0812">Transmembrane</keyword>
<evidence type="ECO:0000256" key="2">
    <source>
        <dbReference type="SAM" id="MobiDB-lite"/>
    </source>
</evidence>
<proteinExistence type="predicted"/>
<feature type="compositionally biased region" description="Basic and acidic residues" evidence="2">
    <location>
        <begin position="997"/>
        <end position="1007"/>
    </location>
</feature>
<keyword evidence="5" id="KW-1185">Reference proteome</keyword>
<sequence>MNTDYSNTDHSSQMASLQADSFALGDSVDTNPIVSVVSQLPFGGVSKDDSNGEDRLSAAAKDAIEFRVTSPGAPNRRLRLTGNRYTFGSAHGCSIQLADQTLRPMHAVLIRDAQRILVRAYSVPIEINSVRTTEAALCVGDTLRLGDYRFELLNGPVNSGPVKSGPVKSGPVKSGPVKSGPVKSTTAAAPFKSLFSDRGKGDRVARVISEETDTLASPPASLIGSIPKLNSKRSESDDAWHEQLRREIEQWRKRQEEVDRRESRCCDRETILQSRESELWSRAETLHKREAELLSEESKNRVTQEQYTRKAAEVERLQQASLSREELFAQKEAEFKRLQDHYRGQVEDARKQVVQSQEQAKTATDAIAQMREQFTALKDHLETLTSNQQSLRQEEEEKRAEQNRVRLELEQARDQAVEAKAESEAKCQEAETRLAEISQQYESICQQIEAEQHAANQSGNAVGVLQAQIEELQEIVQRATDESTQLKRDYLEARDSVAQLEAMLQDSQANHHQDHESWTAEADLLHESVQSLSLELATANRELLQLKEANESLTLKLETFKAERDDAASERDEAIAERERVIAEMSSLPSNEAFLALSEELGQASDQMNAVKSQYEENIAILRQQLAERHRSDPSQPEDSCGVVSENLAAEADEKPLAQETHDSACDSVPGEVEDVWSISQPIESVSNESTPIESLSSEPEYVSVESADSVVWTDDSPAEALEDLEDGLEQEVAAEKENADDGSQANLWDSHQTSNELDDDGGRIDADLQEQWIDPVDSVSPADSVTNWGQASATDDVERDVDAIRYAGEEQDSTGSLPEESEPCSFASQLIREIESSIESKSEDGSFEEGTRSEYPRDSQHENPSPENHGQDEVFAGQEDDSYEATYQATNVLEHLPVSPHDLDSQADESMADGAMADGAMADGLAANPLEADENSVAHDASQSEPIESDWGPAEQHSDDDADGQNFTSAWSFENADEQEAMPASAELEEGEQEDSDRYDYASLKEEEYDDEEPIDSTPLSSHTSTAEETASVGSKPEEEEDDSIEAYMNRLLKRVQGESSAISLPDQESKAASSITPASVGGRPPEQGADDEMESSVQGQVADSAVAEYDPSEPMIPRSQAPERSENLSAMRDLANQSARTAISRSVRVQTRDTQLKAMTKLVYAGIAAFCAFLIVAFVASWLKFVAAAAILVLGCVFAREGQLLFQSARQRIQQAEEGALLEELEEENDEHIQS</sequence>
<dbReference type="CDD" id="cd00060">
    <property type="entry name" value="FHA"/>
    <property type="match status" value="1"/>
</dbReference>
<keyword evidence="3" id="KW-1133">Transmembrane helix</keyword>
<protein>
    <submittedName>
        <fullName evidence="4">Uncharacterized protein</fullName>
    </submittedName>
</protein>
<feature type="compositionally biased region" description="Low complexity" evidence="2">
    <location>
        <begin position="913"/>
        <end position="928"/>
    </location>
</feature>
<feature type="compositionally biased region" description="Polar residues" evidence="2">
    <location>
        <begin position="681"/>
        <end position="698"/>
    </location>
</feature>